<name>A0ACC6P079_9BURK</name>
<proteinExistence type="predicted"/>
<evidence type="ECO:0000313" key="1">
    <source>
        <dbReference type="EMBL" id="MEJ7137616.1"/>
    </source>
</evidence>
<dbReference type="Proteomes" id="UP001364695">
    <property type="component" value="Unassembled WGS sequence"/>
</dbReference>
<comment type="caution">
    <text evidence="1">The sequence shown here is derived from an EMBL/GenBank/DDBJ whole genome shotgun (WGS) entry which is preliminary data.</text>
</comment>
<sequence>MVQLLPPHQMPLVAVDMGSNSFRYEIGRIQDGQYERIAYEKESVRLGAGLDERGLLTGEAAQRGLDCLARFGAKIRKFRPERVRAVATQTLREARNRDDFLREGQKALGFPIEVIPGREEARLIYCGVSFLQPSESARLVIDIGGRSTEMVLGQGREQLAAESFQLGSVSLSMAYFGRGELTESAFEKAGVAAGAALQEALVPFDPSRWTEVLGSSGTAGAVAQFLATRGVSDGVITAEGLRWCIRQCVKAGHVDALPALGIKPDRAPVIAGGLSILQTLMTLFRIERIVPARGALRQGVIVDLHDRLQSQALYAARQKTREGATDAAPLPVLDVRDQTVTALQARYHVDLAQARRVGEQALALQLQVARLPHEEHRELGWAAALHEVGMTVSHHDHHRHTAYVLAHSDAPGFSQSQQRRLAQLTLGQRGRLRKISDDLAHPGFRIQCLCLRLAVILCNARLDAPDGSRPGVKLAQDGQNFSLKVAKKWALHHPQTLHLLRQESQEWDRLAGGWKLQIVD</sequence>
<organism evidence="1 2">
    <name type="scientific">Amphibiibacter pelophylacis</name>
    <dbReference type="NCBI Taxonomy" id="1799477"/>
    <lineage>
        <taxon>Bacteria</taxon>
        <taxon>Pseudomonadati</taxon>
        <taxon>Pseudomonadota</taxon>
        <taxon>Betaproteobacteria</taxon>
        <taxon>Burkholderiales</taxon>
        <taxon>Sphaerotilaceae</taxon>
        <taxon>Amphibiibacter</taxon>
    </lineage>
</organism>
<keyword evidence="2" id="KW-1185">Reference proteome</keyword>
<accession>A0ACC6P079</accession>
<reference evidence="1" key="1">
    <citation type="submission" date="2023-10" db="EMBL/GenBank/DDBJ databases">
        <title>Amphibacter perezi, gen. nov., sp. nov. a novel taxa of the family Comamonadaceae, class Betaproteobacteria isolated from the skin microbiota of Pelophylax perezi from different populations.</title>
        <authorList>
            <person name="Costa S."/>
            <person name="Proenca D.N."/>
            <person name="Lopes I."/>
            <person name="Morais P.V."/>
        </authorList>
    </citation>
    <scope>NUCLEOTIDE SEQUENCE</scope>
    <source>
        <strain evidence="1">SL12-8</strain>
    </source>
</reference>
<protein>
    <submittedName>
        <fullName evidence="1">Ppx/GppA phosphatase family protein</fullName>
    </submittedName>
</protein>
<dbReference type="EMBL" id="JAWDIE010000005">
    <property type="protein sequence ID" value="MEJ7137616.1"/>
    <property type="molecule type" value="Genomic_DNA"/>
</dbReference>
<evidence type="ECO:0000313" key="2">
    <source>
        <dbReference type="Proteomes" id="UP001364695"/>
    </source>
</evidence>
<gene>
    <name evidence="1" type="ORF">RV045_04110</name>
</gene>